<dbReference type="Proteomes" id="UP000460157">
    <property type="component" value="Unassembled WGS sequence"/>
</dbReference>
<dbReference type="GO" id="GO:0046872">
    <property type="term" value="F:metal ion binding"/>
    <property type="evidence" value="ECO:0007669"/>
    <property type="project" value="UniProtKB-KW"/>
</dbReference>
<protein>
    <submittedName>
        <fullName evidence="6">PIN domain-containing protein</fullName>
    </submittedName>
</protein>
<dbReference type="RefSeq" id="WP_157324178.1">
    <property type="nucleotide sequence ID" value="NZ_BMFX01000004.1"/>
</dbReference>
<evidence type="ECO:0000259" key="5">
    <source>
        <dbReference type="Pfam" id="PF01850"/>
    </source>
</evidence>
<organism evidence="6 7">
    <name type="scientific">Nesterenkonia alkaliphila</name>
    <dbReference type="NCBI Taxonomy" id="1463631"/>
    <lineage>
        <taxon>Bacteria</taxon>
        <taxon>Bacillati</taxon>
        <taxon>Actinomycetota</taxon>
        <taxon>Actinomycetes</taxon>
        <taxon>Micrococcales</taxon>
        <taxon>Micrococcaceae</taxon>
        <taxon>Nesterenkonia</taxon>
    </lineage>
</organism>
<keyword evidence="7" id="KW-1185">Reference proteome</keyword>
<keyword evidence="2" id="KW-0479">Metal-binding</keyword>
<dbReference type="Gene3D" id="3.40.50.1010">
    <property type="entry name" value="5'-nuclease"/>
    <property type="match status" value="1"/>
</dbReference>
<dbReference type="EMBL" id="WRPM01000072">
    <property type="protein sequence ID" value="MVT26836.1"/>
    <property type="molecule type" value="Genomic_DNA"/>
</dbReference>
<evidence type="ECO:0000256" key="4">
    <source>
        <dbReference type="ARBA" id="ARBA00022842"/>
    </source>
</evidence>
<keyword evidence="1" id="KW-0540">Nuclease</keyword>
<dbReference type="AlphaFoldDB" id="A0A7K1UK88"/>
<name>A0A7K1UK88_9MICC</name>
<dbReference type="GO" id="GO:0004518">
    <property type="term" value="F:nuclease activity"/>
    <property type="evidence" value="ECO:0007669"/>
    <property type="project" value="UniProtKB-KW"/>
</dbReference>
<dbReference type="InterPro" id="IPR029060">
    <property type="entry name" value="PIN-like_dom_sf"/>
</dbReference>
<dbReference type="SUPFAM" id="SSF88723">
    <property type="entry name" value="PIN domain-like"/>
    <property type="match status" value="1"/>
</dbReference>
<feature type="domain" description="PIN" evidence="5">
    <location>
        <begin position="13"/>
        <end position="129"/>
    </location>
</feature>
<dbReference type="Pfam" id="PF01850">
    <property type="entry name" value="PIN"/>
    <property type="match status" value="1"/>
</dbReference>
<dbReference type="OrthoDB" id="32974at2"/>
<keyword evidence="4" id="KW-0460">Magnesium</keyword>
<dbReference type="InterPro" id="IPR002716">
    <property type="entry name" value="PIN_dom"/>
</dbReference>
<comment type="caution">
    <text evidence="6">The sequence shown here is derived from an EMBL/GenBank/DDBJ whole genome shotgun (WGS) entry which is preliminary data.</text>
</comment>
<evidence type="ECO:0000256" key="2">
    <source>
        <dbReference type="ARBA" id="ARBA00022723"/>
    </source>
</evidence>
<keyword evidence="3" id="KW-0378">Hydrolase</keyword>
<evidence type="ECO:0000256" key="1">
    <source>
        <dbReference type="ARBA" id="ARBA00022722"/>
    </source>
</evidence>
<evidence type="ECO:0000313" key="7">
    <source>
        <dbReference type="Proteomes" id="UP000460157"/>
    </source>
</evidence>
<accession>A0A7K1UK88</accession>
<dbReference type="GO" id="GO:0016787">
    <property type="term" value="F:hydrolase activity"/>
    <property type="evidence" value="ECO:0007669"/>
    <property type="project" value="UniProtKB-KW"/>
</dbReference>
<gene>
    <name evidence="6" type="ORF">GNZ21_10790</name>
</gene>
<reference evidence="6 7" key="1">
    <citation type="submission" date="2019-12" db="EMBL/GenBank/DDBJ databases">
        <title>Nesterenkonia muleiensis sp. nov., a novel actinobacterium isolated from sap of Populus euphratica.</title>
        <authorList>
            <person name="Wang R."/>
        </authorList>
    </citation>
    <scope>NUCLEOTIDE SEQUENCE [LARGE SCALE GENOMIC DNA]</scope>
    <source>
        <strain evidence="6 7">F10</strain>
    </source>
</reference>
<evidence type="ECO:0000313" key="6">
    <source>
        <dbReference type="EMBL" id="MVT26836.1"/>
    </source>
</evidence>
<proteinExistence type="predicted"/>
<evidence type="ECO:0000256" key="3">
    <source>
        <dbReference type="ARBA" id="ARBA00022801"/>
    </source>
</evidence>
<sequence length="139" mass="15851">MPAFPLVQEVVGVDTNVLLRAYVPGADPQKETARRFILRLSPQKPGLVTQLTLTEFYFVLRRTYKLPRLACLDLIARLLKTPVFEFEDGESVEYALDRAYEGADFQDALIDQTHRLLGAHKTVTFDQKAADRLGWELLE</sequence>